<dbReference type="GeneID" id="20248414"/>
<accession>V4AY34</accession>
<feature type="chain" id="PRO_5004716423" evidence="3">
    <location>
        <begin position="24"/>
        <end position="390"/>
    </location>
</feature>
<name>V4AY34_LOTGI</name>
<keyword evidence="2" id="KW-1133">Transmembrane helix</keyword>
<dbReference type="RefSeq" id="XP_009049394.1">
    <property type="nucleotide sequence ID" value="XM_009051146.1"/>
</dbReference>
<sequence>MNRSMIRVVVLLVVCGMPYLAETAPHKTTTPEYSLKNFSSRLEEANIQFLALHQHIAEMDKLLKDFIRHLKPTTSQSPVESIPAYPTEDDRNIVKCRKYFENQQRIFGIQTKISMTRFGIILILVTLATCFQPTLSLVERLKSLERLSQVSSDFFLNKVKVGGLRERMDRDAQMRLQQANGTTNRTLITSRAFEILPQPGNDLISKQSSNPFINTDLASMFSRPKNGEKIPPPPRRKTTYMRPEISKDILSIFNRPAPRKSDNEESMNSGFGMPRPVVEKKIEQTSVASKIAKPATLAGPLSIYNLPIVSRPVDQIPAYDNEVETKQNMQSQTTVNVKSTDPAPPTTAKVVSIENLISKQDELFGLILQYHTEVNKLIKDILAKLDAKGP</sequence>
<proteinExistence type="predicted"/>
<dbReference type="EMBL" id="KB200869">
    <property type="protein sequence ID" value="ESO99955.1"/>
    <property type="molecule type" value="Genomic_DNA"/>
</dbReference>
<evidence type="ECO:0000313" key="4">
    <source>
        <dbReference type="EMBL" id="ESO99955.1"/>
    </source>
</evidence>
<gene>
    <name evidence="4" type="ORF">LOTGIDRAFT_230881</name>
</gene>
<evidence type="ECO:0000256" key="1">
    <source>
        <dbReference type="SAM" id="MobiDB-lite"/>
    </source>
</evidence>
<keyword evidence="2" id="KW-0812">Transmembrane</keyword>
<feature type="signal peptide" evidence="3">
    <location>
        <begin position="1"/>
        <end position="23"/>
    </location>
</feature>
<keyword evidence="5" id="KW-1185">Reference proteome</keyword>
<organism evidence="4 5">
    <name type="scientific">Lottia gigantea</name>
    <name type="common">Giant owl limpet</name>
    <dbReference type="NCBI Taxonomy" id="225164"/>
    <lineage>
        <taxon>Eukaryota</taxon>
        <taxon>Metazoa</taxon>
        <taxon>Spiralia</taxon>
        <taxon>Lophotrochozoa</taxon>
        <taxon>Mollusca</taxon>
        <taxon>Gastropoda</taxon>
        <taxon>Patellogastropoda</taxon>
        <taxon>Lottioidea</taxon>
        <taxon>Lottiidae</taxon>
        <taxon>Lottia</taxon>
    </lineage>
</organism>
<feature type="compositionally biased region" description="Polar residues" evidence="1">
    <location>
        <begin position="326"/>
        <end position="339"/>
    </location>
</feature>
<dbReference type="CTD" id="20248414"/>
<keyword evidence="3" id="KW-0732">Signal</keyword>
<dbReference type="Proteomes" id="UP000030746">
    <property type="component" value="Unassembled WGS sequence"/>
</dbReference>
<dbReference type="AlphaFoldDB" id="V4AY34"/>
<protein>
    <submittedName>
        <fullName evidence="4">Uncharacterized protein</fullName>
    </submittedName>
</protein>
<keyword evidence="2" id="KW-0472">Membrane</keyword>
<dbReference type="HOGENOM" id="CLU_708415_0_0_1"/>
<evidence type="ECO:0000256" key="2">
    <source>
        <dbReference type="SAM" id="Phobius"/>
    </source>
</evidence>
<feature type="transmembrane region" description="Helical" evidence="2">
    <location>
        <begin position="118"/>
        <end position="138"/>
    </location>
</feature>
<evidence type="ECO:0000256" key="3">
    <source>
        <dbReference type="SAM" id="SignalP"/>
    </source>
</evidence>
<reference evidence="4 5" key="1">
    <citation type="journal article" date="2013" name="Nature">
        <title>Insights into bilaterian evolution from three spiralian genomes.</title>
        <authorList>
            <person name="Simakov O."/>
            <person name="Marletaz F."/>
            <person name="Cho S.J."/>
            <person name="Edsinger-Gonzales E."/>
            <person name="Havlak P."/>
            <person name="Hellsten U."/>
            <person name="Kuo D.H."/>
            <person name="Larsson T."/>
            <person name="Lv J."/>
            <person name="Arendt D."/>
            <person name="Savage R."/>
            <person name="Osoegawa K."/>
            <person name="de Jong P."/>
            <person name="Grimwood J."/>
            <person name="Chapman J.A."/>
            <person name="Shapiro H."/>
            <person name="Aerts A."/>
            <person name="Otillar R.P."/>
            <person name="Terry A.Y."/>
            <person name="Boore J.L."/>
            <person name="Grigoriev I.V."/>
            <person name="Lindberg D.R."/>
            <person name="Seaver E.C."/>
            <person name="Weisblat D.A."/>
            <person name="Putnam N.H."/>
            <person name="Rokhsar D.S."/>
        </authorList>
    </citation>
    <scope>NUCLEOTIDE SEQUENCE [LARGE SCALE GENOMIC DNA]</scope>
</reference>
<feature type="region of interest" description="Disordered" evidence="1">
    <location>
        <begin position="255"/>
        <end position="274"/>
    </location>
</feature>
<dbReference type="KEGG" id="lgi:LOTGIDRAFT_230881"/>
<evidence type="ECO:0000313" key="5">
    <source>
        <dbReference type="Proteomes" id="UP000030746"/>
    </source>
</evidence>
<feature type="region of interest" description="Disordered" evidence="1">
    <location>
        <begin position="325"/>
        <end position="345"/>
    </location>
</feature>